<evidence type="ECO:0000313" key="9">
    <source>
        <dbReference type="EMBL" id="KVI07385.1"/>
    </source>
</evidence>
<dbReference type="Proteomes" id="UP000243975">
    <property type="component" value="Unassembled WGS sequence"/>
</dbReference>
<evidence type="ECO:0000256" key="6">
    <source>
        <dbReference type="RuleBase" id="RU368024"/>
    </source>
</evidence>
<sequence length="683" mass="76665">MLAETRIPAMLSCAYHARAILPTATAKSSRLFLRRLKHSTLPPKRINVEHLNCKLHPRSFRLFSSMGSLSLFDEPLHYPSIRRDESLVDTYHGVPFYDYPKYGAPFREADKYFYFHNSGLQPQKVLYMQDSLDGEAEVLLDPNGLSDDGTVALSTYAVSEDAKYLAYALSSSGSDWVTVKVMRIEDKKVEPDTLSWVKFSGISWTNDSKGFFYSRYPAPKEGENLDAGTETNTNLDHQLYYHFLGTDQSEDILCWENPDNPQYTLGASVTEDGKFVLLYINEGCDPVNKFYYCDISTLPGGIQGCKEKKCLPFIKLIDNFEAMYQAIANDDTVFTFLTNKDAPKYKLVRVDLKEPNVWTEVIPQAESDVLESAVAVNGNQIIVSYLSDCKHDLQLRDLQSGSLLHHLPISIGSVDDVSARRKDSLLFIAFTSFLTPGVIYQCNLESGVPDLKIFREIVVPGFNQTEFHVSQVFVPSKDGTRIPMFIVARKDIVLDGSHPCLLYGYGGFNISLTPYFSVSRIVLMRHLGVAFCLANIRGGGEYGEEWHKDGSLAKKQNCFDDFISSAEYLVSSGYTQPRKLAIEGGSNGGLLVGACINQRPDLFGCALAHVGVMDMLRYSPLHNVRRPWEYSTDNSHQYPPTLLLTADHDDRVVPLHTLKLLAIDEWADSYSFMAKVVGATWID</sequence>
<dbReference type="Gene3D" id="2.130.10.120">
    <property type="entry name" value="Prolyl oligopeptidase, N-terminal domain"/>
    <property type="match status" value="1"/>
</dbReference>
<evidence type="ECO:0000256" key="4">
    <source>
        <dbReference type="ARBA" id="ARBA00022801"/>
    </source>
</evidence>
<feature type="domain" description="Peptidase S9 prolyl oligopeptidase catalytic" evidence="7">
    <location>
        <begin position="515"/>
        <end position="662"/>
    </location>
</feature>
<dbReference type="InterPro" id="IPR029058">
    <property type="entry name" value="AB_hydrolase_fold"/>
</dbReference>
<gene>
    <name evidence="9" type="ORF">Ccrd_014317</name>
</gene>
<dbReference type="InterPro" id="IPR051167">
    <property type="entry name" value="Prolyl_oligopep/macrocyclase"/>
</dbReference>
<dbReference type="GO" id="GO:0004252">
    <property type="term" value="F:serine-type endopeptidase activity"/>
    <property type="evidence" value="ECO:0007669"/>
    <property type="project" value="UniProtKB-UniRule"/>
</dbReference>
<evidence type="ECO:0000256" key="1">
    <source>
        <dbReference type="ARBA" id="ARBA00001070"/>
    </source>
</evidence>
<comment type="catalytic activity">
    <reaction evidence="1">
        <text>Hydrolysis of Pro-|-Xaa &gt;&gt; Ala-|-Xaa in oligopeptides.</text>
        <dbReference type="EC" id="3.4.21.26"/>
    </reaction>
</comment>
<comment type="caution">
    <text evidence="9">The sequence shown here is derived from an EMBL/GenBank/DDBJ whole genome shotgun (WGS) entry which is preliminary data.</text>
</comment>
<dbReference type="EC" id="3.4.21.-" evidence="6"/>
<dbReference type="PANTHER" id="PTHR42881">
    <property type="entry name" value="PROLYL ENDOPEPTIDASE"/>
    <property type="match status" value="1"/>
</dbReference>
<accession>A0A103YE25</accession>
<organism evidence="9 10">
    <name type="scientific">Cynara cardunculus var. scolymus</name>
    <name type="common">Globe artichoke</name>
    <name type="synonym">Cynara scolymus</name>
    <dbReference type="NCBI Taxonomy" id="59895"/>
    <lineage>
        <taxon>Eukaryota</taxon>
        <taxon>Viridiplantae</taxon>
        <taxon>Streptophyta</taxon>
        <taxon>Embryophyta</taxon>
        <taxon>Tracheophyta</taxon>
        <taxon>Spermatophyta</taxon>
        <taxon>Magnoliopsida</taxon>
        <taxon>eudicotyledons</taxon>
        <taxon>Gunneridae</taxon>
        <taxon>Pentapetalae</taxon>
        <taxon>asterids</taxon>
        <taxon>campanulids</taxon>
        <taxon>Asterales</taxon>
        <taxon>Asteraceae</taxon>
        <taxon>Carduoideae</taxon>
        <taxon>Cardueae</taxon>
        <taxon>Carduinae</taxon>
        <taxon>Cynara</taxon>
    </lineage>
</organism>
<comment type="similarity">
    <text evidence="2 6">Belongs to the peptidase S9A family.</text>
</comment>
<protein>
    <recommendedName>
        <fullName evidence="6">Prolyl endopeptidase</fullName>
        <ecNumber evidence="6">3.4.21.-</ecNumber>
    </recommendedName>
</protein>
<evidence type="ECO:0000259" key="7">
    <source>
        <dbReference type="Pfam" id="PF00326"/>
    </source>
</evidence>
<dbReference type="OMA" id="DGCKNAN"/>
<dbReference type="Gene3D" id="3.40.50.1820">
    <property type="entry name" value="alpha/beta hydrolase"/>
    <property type="match status" value="1"/>
</dbReference>
<evidence type="ECO:0000256" key="5">
    <source>
        <dbReference type="ARBA" id="ARBA00022825"/>
    </source>
</evidence>
<dbReference type="SUPFAM" id="SSF53474">
    <property type="entry name" value="alpha/beta-Hydrolases"/>
    <property type="match status" value="1"/>
</dbReference>
<dbReference type="Pfam" id="PF02897">
    <property type="entry name" value="Peptidase_S9_N"/>
    <property type="match status" value="1"/>
</dbReference>
<evidence type="ECO:0000259" key="8">
    <source>
        <dbReference type="Pfam" id="PF02897"/>
    </source>
</evidence>
<dbReference type="InterPro" id="IPR001375">
    <property type="entry name" value="Peptidase_S9_cat"/>
</dbReference>
<evidence type="ECO:0000256" key="3">
    <source>
        <dbReference type="ARBA" id="ARBA00022670"/>
    </source>
</evidence>
<dbReference type="PANTHER" id="PTHR42881:SF2">
    <property type="entry name" value="PROLYL ENDOPEPTIDASE"/>
    <property type="match status" value="1"/>
</dbReference>
<dbReference type="InterPro" id="IPR023302">
    <property type="entry name" value="Pept_S9A_N"/>
</dbReference>
<feature type="domain" description="Peptidase S9A N-terminal" evidence="8">
    <location>
        <begin position="97"/>
        <end position="447"/>
    </location>
</feature>
<dbReference type="Pfam" id="PF00326">
    <property type="entry name" value="Peptidase_S9"/>
    <property type="match status" value="1"/>
</dbReference>
<dbReference type="AlphaFoldDB" id="A0A103YE25"/>
<dbReference type="InterPro" id="IPR002470">
    <property type="entry name" value="Peptidase_S9A"/>
</dbReference>
<proteinExistence type="inferred from homology"/>
<evidence type="ECO:0000313" key="10">
    <source>
        <dbReference type="Proteomes" id="UP000243975"/>
    </source>
</evidence>
<dbReference type="FunFam" id="2.130.10.120:FF:000001">
    <property type="entry name" value="Prolyl endopeptidase"/>
    <property type="match status" value="1"/>
</dbReference>
<keyword evidence="3 6" id="KW-0645">Protease</keyword>
<evidence type="ECO:0000256" key="2">
    <source>
        <dbReference type="ARBA" id="ARBA00005228"/>
    </source>
</evidence>
<keyword evidence="5 6" id="KW-0720">Serine protease</keyword>
<dbReference type="PRINTS" id="PR00862">
    <property type="entry name" value="PROLIGOPTASE"/>
</dbReference>
<keyword evidence="10" id="KW-1185">Reference proteome</keyword>
<dbReference type="SUPFAM" id="SSF50993">
    <property type="entry name" value="Peptidase/esterase 'gauge' domain"/>
    <property type="match status" value="1"/>
</dbReference>
<dbReference type="STRING" id="59895.A0A103YE25"/>
<dbReference type="EMBL" id="LEKV01001508">
    <property type="protein sequence ID" value="KVI07385.1"/>
    <property type="molecule type" value="Genomic_DNA"/>
</dbReference>
<keyword evidence="4 6" id="KW-0378">Hydrolase</keyword>
<dbReference type="GO" id="GO:0070012">
    <property type="term" value="F:oligopeptidase activity"/>
    <property type="evidence" value="ECO:0007669"/>
    <property type="project" value="TreeGrafter"/>
</dbReference>
<name>A0A103YE25_CYNCS</name>
<dbReference type="Gramene" id="KVI07385">
    <property type="protein sequence ID" value="KVI07385"/>
    <property type="gene ID" value="Ccrd_014317"/>
</dbReference>
<dbReference type="GO" id="GO:0006508">
    <property type="term" value="P:proteolysis"/>
    <property type="evidence" value="ECO:0007669"/>
    <property type="project" value="UniProtKB-KW"/>
</dbReference>
<reference evidence="9 10" key="1">
    <citation type="journal article" date="2016" name="Sci. Rep.">
        <title>The genome sequence of the outbreeding globe artichoke constructed de novo incorporating a phase-aware low-pass sequencing strategy of F1 progeny.</title>
        <authorList>
            <person name="Scaglione D."/>
            <person name="Reyes-Chin-Wo S."/>
            <person name="Acquadro A."/>
            <person name="Froenicke L."/>
            <person name="Portis E."/>
            <person name="Beitel C."/>
            <person name="Tirone M."/>
            <person name="Mauro R."/>
            <person name="Lo Monaco A."/>
            <person name="Mauromicale G."/>
            <person name="Faccioli P."/>
            <person name="Cattivelli L."/>
            <person name="Rieseberg L."/>
            <person name="Michelmore R."/>
            <person name="Lanteri S."/>
        </authorList>
    </citation>
    <scope>NUCLEOTIDE SEQUENCE [LARGE SCALE GENOMIC DNA]</scope>
    <source>
        <strain evidence="9">2C</strain>
    </source>
</reference>
<dbReference type="GO" id="GO:0005829">
    <property type="term" value="C:cytosol"/>
    <property type="evidence" value="ECO:0007669"/>
    <property type="project" value="TreeGrafter"/>
</dbReference>